<accession>A0A3P9D5P2</accession>
<keyword evidence="4" id="KW-0677">Repeat</keyword>
<evidence type="ECO:0000256" key="3">
    <source>
        <dbReference type="ARBA" id="ARBA00022729"/>
    </source>
</evidence>
<feature type="domain" description="Ig-like" evidence="10">
    <location>
        <begin position="22"/>
        <end position="107"/>
    </location>
</feature>
<dbReference type="InterPro" id="IPR051170">
    <property type="entry name" value="Neural/epithelial_adhesion"/>
</dbReference>
<keyword evidence="5 9" id="KW-0472">Membrane</keyword>
<evidence type="ECO:0000256" key="6">
    <source>
        <dbReference type="ARBA" id="ARBA00023157"/>
    </source>
</evidence>
<dbReference type="SUPFAM" id="SSF48726">
    <property type="entry name" value="Immunoglobulin"/>
    <property type="match status" value="4"/>
</dbReference>
<keyword evidence="3" id="KW-0732">Signal</keyword>
<protein>
    <recommendedName>
        <fullName evidence="10">Ig-like domain-containing protein</fullName>
    </recommendedName>
</protein>
<dbReference type="Pfam" id="PF13927">
    <property type="entry name" value="Ig_3"/>
    <property type="match status" value="1"/>
</dbReference>
<dbReference type="FunFam" id="2.60.40.10:FF:000032">
    <property type="entry name" value="palladin isoform X1"/>
    <property type="match status" value="1"/>
</dbReference>
<keyword evidence="9" id="KW-0812">Transmembrane</keyword>
<dbReference type="STRING" id="106582.ENSMZEP00005029893"/>
<feature type="domain" description="Ig-like" evidence="10">
    <location>
        <begin position="214"/>
        <end position="294"/>
    </location>
</feature>
<evidence type="ECO:0000256" key="1">
    <source>
        <dbReference type="ARBA" id="ARBA00004236"/>
    </source>
</evidence>
<keyword evidence="6" id="KW-1015">Disulfide bond</keyword>
<feature type="domain" description="Ig-like" evidence="10">
    <location>
        <begin position="114"/>
        <end position="203"/>
    </location>
</feature>
<keyword evidence="9" id="KW-1133">Transmembrane helix</keyword>
<evidence type="ECO:0000256" key="2">
    <source>
        <dbReference type="ARBA" id="ARBA00022475"/>
    </source>
</evidence>
<name>A0A3P9D5P2_9CICH</name>
<organism evidence="11 12">
    <name type="scientific">Maylandia zebra</name>
    <name type="common">zebra mbuna</name>
    <dbReference type="NCBI Taxonomy" id="106582"/>
    <lineage>
        <taxon>Eukaryota</taxon>
        <taxon>Metazoa</taxon>
        <taxon>Chordata</taxon>
        <taxon>Craniata</taxon>
        <taxon>Vertebrata</taxon>
        <taxon>Euteleostomi</taxon>
        <taxon>Actinopterygii</taxon>
        <taxon>Neopterygii</taxon>
        <taxon>Teleostei</taxon>
        <taxon>Neoteleostei</taxon>
        <taxon>Acanthomorphata</taxon>
        <taxon>Ovalentaria</taxon>
        <taxon>Cichlomorphae</taxon>
        <taxon>Cichliformes</taxon>
        <taxon>Cichlidae</taxon>
        <taxon>African cichlids</taxon>
        <taxon>Pseudocrenilabrinae</taxon>
        <taxon>Haplochromini</taxon>
        <taxon>Maylandia</taxon>
        <taxon>Maylandia zebra complex</taxon>
    </lineage>
</organism>
<sequence length="392" mass="42201">DCSKRFCPESKPLLSAAGQQSPIIAIEPHSAAVRVGSASSNQCTVSPAVRWIFKANLLFHLPLCSADNVKVSSDGSVITITNARTINHGAYRCVASNPFGITHTIVSLIVKEAPVATVTPVGPVQIRVGEPINLECQASGEPRPLVSWHRPSFQVSACLFILILSLLIMSFFQILAARPEDSGTYVCAARNNEGTTETRVEVIVEGGSQLPTVPRAFVPEPLMIVVEGQTATLRCEAHGFPAPEIRWTKLRSPLPWRHTLVNNSLVLQNVGRQDSGEYICSATNNMGTTKVTITLDVESESPPYATSVPNDVAVRVGEVIRLQCLAHGTPPLTYTWTKLDGNLSPRAEVREGDLQINLATSEDAGSYKCVASNKVGNSEVIAKVTVRCELGQ</sequence>
<keyword evidence="7" id="KW-0325">Glycoprotein</keyword>
<dbReference type="InterPro" id="IPR036179">
    <property type="entry name" value="Ig-like_dom_sf"/>
</dbReference>
<dbReference type="InterPro" id="IPR013098">
    <property type="entry name" value="Ig_I-set"/>
</dbReference>
<evidence type="ECO:0000256" key="7">
    <source>
        <dbReference type="ARBA" id="ARBA00023180"/>
    </source>
</evidence>
<reference evidence="11 12" key="1">
    <citation type="journal article" date="2014" name="Nature">
        <title>The genomic substrate for adaptive radiation in African cichlid fish.</title>
        <authorList>
            <person name="Brawand D."/>
            <person name="Wagner C.E."/>
            <person name="Li Y.I."/>
            <person name="Malinsky M."/>
            <person name="Keller I."/>
            <person name="Fan S."/>
            <person name="Simakov O."/>
            <person name="Ng A.Y."/>
            <person name="Lim Z.W."/>
            <person name="Bezault E."/>
            <person name="Turner-Maier J."/>
            <person name="Johnson J."/>
            <person name="Alcazar R."/>
            <person name="Noh H.J."/>
            <person name="Russell P."/>
            <person name="Aken B."/>
            <person name="Alfoldi J."/>
            <person name="Amemiya C."/>
            <person name="Azzouzi N."/>
            <person name="Baroiller J.F."/>
            <person name="Barloy-Hubler F."/>
            <person name="Berlin A."/>
            <person name="Bloomquist R."/>
            <person name="Carleton K.L."/>
            <person name="Conte M.A."/>
            <person name="D'Cotta H."/>
            <person name="Eshel O."/>
            <person name="Gaffney L."/>
            <person name="Galibert F."/>
            <person name="Gante H.F."/>
            <person name="Gnerre S."/>
            <person name="Greuter L."/>
            <person name="Guyon R."/>
            <person name="Haddad N.S."/>
            <person name="Haerty W."/>
            <person name="Harris R.M."/>
            <person name="Hofmann H.A."/>
            <person name="Hourlier T."/>
            <person name="Hulata G."/>
            <person name="Jaffe D.B."/>
            <person name="Lara M."/>
            <person name="Lee A.P."/>
            <person name="MacCallum I."/>
            <person name="Mwaiko S."/>
            <person name="Nikaido M."/>
            <person name="Nishihara H."/>
            <person name="Ozouf-Costaz C."/>
            <person name="Penman D.J."/>
            <person name="Przybylski D."/>
            <person name="Rakotomanga M."/>
            <person name="Renn S.C.P."/>
            <person name="Ribeiro F.J."/>
            <person name="Ron M."/>
            <person name="Salzburger W."/>
            <person name="Sanchez-Pulido L."/>
            <person name="Santos M.E."/>
            <person name="Searle S."/>
            <person name="Sharpe T."/>
            <person name="Swofford R."/>
            <person name="Tan F.J."/>
            <person name="Williams L."/>
            <person name="Young S."/>
            <person name="Yin S."/>
            <person name="Okada N."/>
            <person name="Kocher T.D."/>
            <person name="Miska E.A."/>
            <person name="Lander E.S."/>
            <person name="Venkatesh B."/>
            <person name="Fernald R.D."/>
            <person name="Meyer A."/>
            <person name="Ponting C.P."/>
            <person name="Streelman J.T."/>
            <person name="Lindblad-Toh K."/>
            <person name="Seehausen O."/>
            <person name="Di Palma F."/>
        </authorList>
    </citation>
    <scope>NUCLEOTIDE SEQUENCE</scope>
</reference>
<dbReference type="FunFam" id="2.60.40.10:FF:000005">
    <property type="entry name" value="Neuronal cell adhesion molecule"/>
    <property type="match status" value="1"/>
</dbReference>
<evidence type="ECO:0000256" key="5">
    <source>
        <dbReference type="ARBA" id="ARBA00023136"/>
    </source>
</evidence>
<keyword evidence="8" id="KW-0393">Immunoglobulin domain</keyword>
<evidence type="ECO:0000256" key="4">
    <source>
        <dbReference type="ARBA" id="ARBA00022737"/>
    </source>
</evidence>
<feature type="domain" description="Ig-like" evidence="10">
    <location>
        <begin position="303"/>
        <end position="385"/>
    </location>
</feature>
<dbReference type="Pfam" id="PF07679">
    <property type="entry name" value="I-set"/>
    <property type="match status" value="3"/>
</dbReference>
<dbReference type="InterPro" id="IPR003598">
    <property type="entry name" value="Ig_sub2"/>
</dbReference>
<dbReference type="GO" id="GO:0043005">
    <property type="term" value="C:neuron projection"/>
    <property type="evidence" value="ECO:0007669"/>
    <property type="project" value="TreeGrafter"/>
</dbReference>
<evidence type="ECO:0000256" key="9">
    <source>
        <dbReference type="SAM" id="Phobius"/>
    </source>
</evidence>
<evidence type="ECO:0000313" key="12">
    <source>
        <dbReference type="Proteomes" id="UP000265160"/>
    </source>
</evidence>
<dbReference type="Proteomes" id="UP000265160">
    <property type="component" value="LG20"/>
</dbReference>
<dbReference type="PANTHER" id="PTHR12231">
    <property type="entry name" value="CTX-RELATED TYPE I TRANSMEMBRANE PROTEIN"/>
    <property type="match status" value="1"/>
</dbReference>
<dbReference type="GeneTree" id="ENSGT00940000156670"/>
<dbReference type="SMART" id="SM00409">
    <property type="entry name" value="IG"/>
    <property type="match status" value="4"/>
</dbReference>
<feature type="transmembrane region" description="Helical" evidence="9">
    <location>
        <begin position="153"/>
        <end position="176"/>
    </location>
</feature>
<keyword evidence="12" id="KW-1185">Reference proteome</keyword>
<dbReference type="Ensembl" id="ENSMZET00005030833.1">
    <property type="protein sequence ID" value="ENSMZEP00005029893.1"/>
    <property type="gene ID" value="ENSMZEG00005022297.1"/>
</dbReference>
<comment type="subcellular location">
    <subcellularLocation>
        <location evidence="1">Cell membrane</location>
    </subcellularLocation>
</comment>
<dbReference type="InterPro" id="IPR007110">
    <property type="entry name" value="Ig-like_dom"/>
</dbReference>
<keyword evidence="2" id="KW-1003">Cell membrane</keyword>
<evidence type="ECO:0000313" key="11">
    <source>
        <dbReference type="Ensembl" id="ENSMZEP00005029893.1"/>
    </source>
</evidence>
<dbReference type="PROSITE" id="PS50835">
    <property type="entry name" value="IG_LIKE"/>
    <property type="match status" value="4"/>
</dbReference>
<evidence type="ECO:0000256" key="8">
    <source>
        <dbReference type="ARBA" id="ARBA00023319"/>
    </source>
</evidence>
<dbReference type="GO" id="GO:0005886">
    <property type="term" value="C:plasma membrane"/>
    <property type="evidence" value="ECO:0007669"/>
    <property type="project" value="UniProtKB-SubCell"/>
</dbReference>
<reference evidence="11" key="2">
    <citation type="submission" date="2025-08" db="UniProtKB">
        <authorList>
            <consortium name="Ensembl"/>
        </authorList>
    </citation>
    <scope>IDENTIFICATION</scope>
</reference>
<dbReference type="AlphaFoldDB" id="A0A3P9D5P2"/>
<dbReference type="InterPro" id="IPR003599">
    <property type="entry name" value="Ig_sub"/>
</dbReference>
<reference evidence="11" key="3">
    <citation type="submission" date="2025-09" db="UniProtKB">
        <authorList>
            <consortium name="Ensembl"/>
        </authorList>
    </citation>
    <scope>IDENTIFICATION</scope>
</reference>
<proteinExistence type="predicted"/>
<dbReference type="InterPro" id="IPR013783">
    <property type="entry name" value="Ig-like_fold"/>
</dbReference>
<dbReference type="SMART" id="SM00408">
    <property type="entry name" value="IGc2"/>
    <property type="match status" value="4"/>
</dbReference>
<evidence type="ECO:0000259" key="10">
    <source>
        <dbReference type="PROSITE" id="PS50835"/>
    </source>
</evidence>
<dbReference type="PANTHER" id="PTHR12231:SF267">
    <property type="entry name" value="BASEMENT MEMBRANE-SPECIFIC HEPARAN SULFATE PROTEOGLYCAN CORE PROTEIN"/>
    <property type="match status" value="1"/>
</dbReference>
<dbReference type="Gene3D" id="2.60.40.10">
    <property type="entry name" value="Immunoglobulins"/>
    <property type="match status" value="4"/>
</dbReference>